<dbReference type="PROSITE" id="PS01186">
    <property type="entry name" value="EGF_2"/>
    <property type="match status" value="3"/>
</dbReference>
<dbReference type="InterPro" id="IPR050122">
    <property type="entry name" value="RTK"/>
</dbReference>
<feature type="chain" id="PRO_5041944466" evidence="3">
    <location>
        <begin position="25"/>
        <end position="1032"/>
    </location>
</feature>
<evidence type="ECO:0000256" key="3">
    <source>
        <dbReference type="SAM" id="SignalP"/>
    </source>
</evidence>
<feature type="disulfide bond" evidence="1">
    <location>
        <begin position="87"/>
        <end position="97"/>
    </location>
</feature>
<dbReference type="GO" id="GO:0004714">
    <property type="term" value="F:transmembrane receptor protein tyrosine kinase activity"/>
    <property type="evidence" value="ECO:0007669"/>
    <property type="project" value="TreeGrafter"/>
</dbReference>
<comment type="caution">
    <text evidence="6">The sequence shown here is derived from an EMBL/GenBank/DDBJ whole genome shotgun (WGS) entry which is preliminary data.</text>
</comment>
<dbReference type="GO" id="GO:0043235">
    <property type="term" value="C:receptor complex"/>
    <property type="evidence" value="ECO:0007669"/>
    <property type="project" value="TreeGrafter"/>
</dbReference>
<dbReference type="PANTHER" id="PTHR24416">
    <property type="entry name" value="TYROSINE-PROTEIN KINASE RECEPTOR"/>
    <property type="match status" value="1"/>
</dbReference>
<dbReference type="SMART" id="SM00181">
    <property type="entry name" value="EGF"/>
    <property type="match status" value="6"/>
</dbReference>
<keyword evidence="1" id="KW-1015">Disulfide bond</keyword>
<feature type="transmembrane region" description="Helical" evidence="2">
    <location>
        <begin position="718"/>
        <end position="742"/>
    </location>
</feature>
<feature type="signal peptide" evidence="3">
    <location>
        <begin position="1"/>
        <end position="24"/>
    </location>
</feature>
<dbReference type="InterPro" id="IPR001245">
    <property type="entry name" value="Ser-Thr/Tyr_kinase_cat_dom"/>
</dbReference>
<evidence type="ECO:0000259" key="4">
    <source>
        <dbReference type="PROSITE" id="PS50011"/>
    </source>
</evidence>
<dbReference type="AlphaFoldDB" id="A0AAD9MU07"/>
<dbReference type="GO" id="GO:0005524">
    <property type="term" value="F:ATP binding"/>
    <property type="evidence" value="ECO:0007669"/>
    <property type="project" value="InterPro"/>
</dbReference>
<proteinExistence type="predicted"/>
<dbReference type="SUPFAM" id="SSF56112">
    <property type="entry name" value="Protein kinase-like (PK-like)"/>
    <property type="match status" value="1"/>
</dbReference>
<dbReference type="SMART" id="SM00219">
    <property type="entry name" value="TyrKc"/>
    <property type="match status" value="1"/>
</dbReference>
<dbReference type="PANTHER" id="PTHR24416:SF617">
    <property type="entry name" value="RET ONCOGENE, ISOFORM A"/>
    <property type="match status" value="1"/>
</dbReference>
<keyword evidence="1" id="KW-0245">EGF-like domain</keyword>
<evidence type="ECO:0000256" key="1">
    <source>
        <dbReference type="PROSITE-ProRule" id="PRU00076"/>
    </source>
</evidence>
<dbReference type="Gene3D" id="3.30.200.20">
    <property type="entry name" value="Phosphorylase Kinase, domain 1"/>
    <property type="match status" value="1"/>
</dbReference>
<evidence type="ECO:0000259" key="5">
    <source>
        <dbReference type="PROSITE" id="PS50026"/>
    </source>
</evidence>
<dbReference type="InterPro" id="IPR000719">
    <property type="entry name" value="Prot_kinase_dom"/>
</dbReference>
<dbReference type="Gene3D" id="1.10.510.10">
    <property type="entry name" value="Transferase(Phosphotransferase) domain 1"/>
    <property type="match status" value="1"/>
</dbReference>
<evidence type="ECO:0000313" key="6">
    <source>
        <dbReference type="EMBL" id="KAK2143801.1"/>
    </source>
</evidence>
<keyword evidence="7" id="KW-1185">Reference proteome</keyword>
<dbReference type="PROSITE" id="PS50026">
    <property type="entry name" value="EGF_3"/>
    <property type="match status" value="2"/>
</dbReference>
<gene>
    <name evidence="6" type="ORF">LSH36_812g00131</name>
</gene>
<feature type="disulfide bond" evidence="1">
    <location>
        <begin position="200"/>
        <end position="209"/>
    </location>
</feature>
<dbReference type="PROSITE" id="PS50011">
    <property type="entry name" value="PROTEIN_KINASE_DOM"/>
    <property type="match status" value="1"/>
</dbReference>
<accession>A0AAD9MU07</accession>
<dbReference type="GO" id="GO:0007169">
    <property type="term" value="P:cell surface receptor protein tyrosine kinase signaling pathway"/>
    <property type="evidence" value="ECO:0007669"/>
    <property type="project" value="TreeGrafter"/>
</dbReference>
<feature type="disulfide bond" evidence="1">
    <location>
        <begin position="182"/>
        <end position="192"/>
    </location>
</feature>
<dbReference type="PROSITE" id="PS00022">
    <property type="entry name" value="EGF_1"/>
    <property type="match status" value="3"/>
</dbReference>
<reference evidence="6" key="1">
    <citation type="journal article" date="2023" name="Mol. Biol. Evol.">
        <title>Third-Generation Sequencing Reveals the Adaptive Role of the Epigenome in Three Deep-Sea Polychaetes.</title>
        <authorList>
            <person name="Perez M."/>
            <person name="Aroh O."/>
            <person name="Sun Y."/>
            <person name="Lan Y."/>
            <person name="Juniper S.K."/>
            <person name="Young C.R."/>
            <person name="Angers B."/>
            <person name="Qian P.Y."/>
        </authorList>
    </citation>
    <scope>NUCLEOTIDE SEQUENCE</scope>
    <source>
        <strain evidence="6">P08H-3</strain>
    </source>
</reference>
<dbReference type="EMBL" id="JAODUP010000812">
    <property type="protein sequence ID" value="KAK2143801.1"/>
    <property type="molecule type" value="Genomic_DNA"/>
</dbReference>
<dbReference type="Proteomes" id="UP001208570">
    <property type="component" value="Unassembled WGS sequence"/>
</dbReference>
<dbReference type="InterPro" id="IPR011009">
    <property type="entry name" value="Kinase-like_dom_sf"/>
</dbReference>
<feature type="domain" description="Protein kinase" evidence="4">
    <location>
        <begin position="826"/>
        <end position="1032"/>
    </location>
</feature>
<feature type="disulfide bond" evidence="1">
    <location>
        <begin position="105"/>
        <end position="114"/>
    </location>
</feature>
<protein>
    <submittedName>
        <fullName evidence="6">Uncharacterized protein</fullName>
    </submittedName>
</protein>
<dbReference type="GO" id="GO:0005886">
    <property type="term" value="C:plasma membrane"/>
    <property type="evidence" value="ECO:0007669"/>
    <property type="project" value="TreeGrafter"/>
</dbReference>
<feature type="domain" description="EGF-like" evidence="5">
    <location>
        <begin position="83"/>
        <end position="115"/>
    </location>
</feature>
<evidence type="ECO:0000313" key="7">
    <source>
        <dbReference type="Proteomes" id="UP001208570"/>
    </source>
</evidence>
<feature type="domain" description="EGF-like" evidence="5">
    <location>
        <begin position="178"/>
        <end position="210"/>
    </location>
</feature>
<dbReference type="CDD" id="cd12087">
    <property type="entry name" value="TM_EGFR-like"/>
    <property type="match status" value="1"/>
</dbReference>
<dbReference type="Pfam" id="PF07714">
    <property type="entry name" value="PK_Tyr_Ser-Thr"/>
    <property type="match status" value="1"/>
</dbReference>
<keyword evidence="2" id="KW-0812">Transmembrane</keyword>
<dbReference type="Gene3D" id="2.10.25.10">
    <property type="entry name" value="Laminin"/>
    <property type="match status" value="4"/>
</dbReference>
<comment type="caution">
    <text evidence="1">Lacks conserved residue(s) required for the propagation of feature annotation.</text>
</comment>
<dbReference type="InterPro" id="IPR000742">
    <property type="entry name" value="EGF"/>
</dbReference>
<dbReference type="FunFam" id="2.10.25.10:FF:000020">
    <property type="entry name" value="Latent-transforming growth factor beta-binding protein 1"/>
    <property type="match status" value="1"/>
</dbReference>
<dbReference type="InterPro" id="IPR020635">
    <property type="entry name" value="Tyr_kinase_cat_dom"/>
</dbReference>
<evidence type="ECO:0000256" key="2">
    <source>
        <dbReference type="SAM" id="Phobius"/>
    </source>
</evidence>
<sequence>MDLRILIAFLVVVFVSYFPEHVIGMELYTEKYRTPKLTIGYPSETIDHRGTTVTTVWVCSEQRKYPAGQKNATQCNISWNFVTRPICSGGCHNGGTCVRPNTCNCRWGWGGRSCTIAQCYGGCFHGQCRSPGRCVCQTGWSGYNCGTPICRGGCDNGGWCNKPDKCICAKGWKGKNCRQAICSFTCFNGGKCVRPETCSCARGWKGKMCTQAICRQTCNNGAMCVKPNVCDCLQGWAGPTCSQIKCGWQKDCYPGTCLKEAVICQCVPTFSGSNCEIIYEVTSNGEGVLQENEKPIMTQSSISVELAQDNFNLPHPGMFSIIGEVVDTASNIRYCRAFVLYAERNMSIVTFNKSITALGTTNTLDHALWRTDTTNNITINWEGVFGNPYLEQHNLLARIRISSLPDLIDYINGNVSTAGTQNKRGIIKFQYHTMPFTKKTSSGKRQSLDPPTDWTDIPGVNDQITLPPLKSSDELTFWVKAEDYLGNVLTDYVYILADKSKPVISDMVFRKNVTGPEMGYFSCVEMTVRDHESGVFQIEFAVYDTTGQPNRLIGNSTQQGQLEYDKENCTRDDTCVCTSLECFSKVQRVFINNCIFLEYLNVPARVDVTVYNKALLTASKSLSIGNVEALSGIEEYPPPYGFYADRTFGIGAILKWYLPNACYSIFSVNIDFIEGTGKIALISHDQTQVELSGLTQEKMYTVELYVVYENRIKKLSSVAIVGIVIGVLVFLIIITVIILMVIRVKVKKQSAVPRQITQFGHAMRNRLSKHLSNGGSHGGVYPSSDLVLNVAYKSGPKLKDFEDDIYAYGEMETDEGAYWKHSNDQVLIGKMIHIGRFAEIHKGTLKNPEGTRLVAIKMLKENTDDNILLMKAKMNFLATSVPHHNNIVNFVGAVTEGKSKLSHVHTYKNNVSNIIEHGKADFNILVYISVGPLILLEYCDQSLKDWLKNIGTITDEIEDDMINFCTDISRGMKHLHDNEIVHRRLGARNVLLKNVQMMDRIVAKVTGFGPMKGEALGETKPVCILMLLNRKN</sequence>
<keyword evidence="2" id="KW-0472">Membrane</keyword>
<organism evidence="6 7">
    <name type="scientific">Paralvinella palmiformis</name>
    <dbReference type="NCBI Taxonomy" id="53620"/>
    <lineage>
        <taxon>Eukaryota</taxon>
        <taxon>Metazoa</taxon>
        <taxon>Spiralia</taxon>
        <taxon>Lophotrochozoa</taxon>
        <taxon>Annelida</taxon>
        <taxon>Polychaeta</taxon>
        <taxon>Sedentaria</taxon>
        <taxon>Canalipalpata</taxon>
        <taxon>Terebellida</taxon>
        <taxon>Terebelliformia</taxon>
        <taxon>Alvinellidae</taxon>
        <taxon>Paralvinella</taxon>
    </lineage>
</organism>
<name>A0AAD9MU07_9ANNE</name>
<keyword evidence="2" id="KW-1133">Transmembrane helix</keyword>
<keyword evidence="3" id="KW-0732">Signal</keyword>